<gene>
    <name evidence="2" type="ORF">IIF7_15980</name>
</gene>
<accession>A0A1Y1T0H2</accession>
<feature type="chain" id="PRO_5012349921" evidence="1">
    <location>
        <begin position="20"/>
        <end position="278"/>
    </location>
</feature>
<protein>
    <submittedName>
        <fullName evidence="2">Uncharacterized protein</fullName>
    </submittedName>
</protein>
<dbReference type="OrthoDB" id="1443060at2"/>
<dbReference type="RefSeq" id="WP_084842710.1">
    <property type="nucleotide sequence ID" value="NZ_ARYN01000015.1"/>
</dbReference>
<dbReference type="EMBL" id="ARYN01000015">
    <property type="protein sequence ID" value="ORL44497.1"/>
    <property type="molecule type" value="Genomic_DNA"/>
</dbReference>
<comment type="caution">
    <text evidence="2">The sequence shown here is derived from an EMBL/GenBank/DDBJ whole genome shotgun (WGS) entry which is preliminary data.</text>
</comment>
<dbReference type="STRING" id="1185767.IIF7_15980"/>
<dbReference type="Proteomes" id="UP000192746">
    <property type="component" value="Unassembled WGS sequence"/>
</dbReference>
<evidence type="ECO:0000313" key="2">
    <source>
        <dbReference type="EMBL" id="ORL44497.1"/>
    </source>
</evidence>
<evidence type="ECO:0000313" key="3">
    <source>
        <dbReference type="Proteomes" id="UP000192746"/>
    </source>
</evidence>
<sequence length="278" mass="32828">MLRILTFLIICTLSFNCFGQIPTEAYREEIKALKTDDEIADYWKKINELDQKVLVKTEDRFKHDSISVDNMIRTSLLFQIHGNKGYVLSTKTSSTFVPILNLVHNHDAKMNLAFWSLIANEEIIKRFKKRYPGYTLESLSLSAYDYSLVNQESRYAYLLEKLAEMPAEDDLVKRLERLFLEYKIRKDLEVLDVIGEWQNQAFKSQKTGGNFQLVKLEDQNFYFLRFESRILLEKIEKDAVDKFKVSGYPFGWYYTYNDEGELILYDQNDEILIEYSAI</sequence>
<organism evidence="2 3">
    <name type="scientific">Zunongwangia atlantica 22II14-10F7</name>
    <dbReference type="NCBI Taxonomy" id="1185767"/>
    <lineage>
        <taxon>Bacteria</taxon>
        <taxon>Pseudomonadati</taxon>
        <taxon>Bacteroidota</taxon>
        <taxon>Flavobacteriia</taxon>
        <taxon>Flavobacteriales</taxon>
        <taxon>Flavobacteriaceae</taxon>
        <taxon>Zunongwangia</taxon>
    </lineage>
</organism>
<keyword evidence="1" id="KW-0732">Signal</keyword>
<name>A0A1Y1T0H2_9FLAO</name>
<keyword evidence="3" id="KW-1185">Reference proteome</keyword>
<proteinExistence type="predicted"/>
<feature type="signal peptide" evidence="1">
    <location>
        <begin position="1"/>
        <end position="19"/>
    </location>
</feature>
<dbReference type="AlphaFoldDB" id="A0A1Y1T0H2"/>
<evidence type="ECO:0000256" key="1">
    <source>
        <dbReference type="SAM" id="SignalP"/>
    </source>
</evidence>
<reference evidence="2 3" key="1">
    <citation type="submission" date="2013-04" db="EMBL/GenBank/DDBJ databases">
        <title>Zunongwangia sp. 22II14-10F7 Genome Sequencing.</title>
        <authorList>
            <person name="Lai Q."/>
            <person name="Shao Z."/>
        </authorList>
    </citation>
    <scope>NUCLEOTIDE SEQUENCE [LARGE SCALE GENOMIC DNA]</scope>
    <source>
        <strain evidence="2 3">22II14-10F7</strain>
    </source>
</reference>